<comment type="caution">
    <text evidence="3">The sequence shown here is derived from an EMBL/GenBank/DDBJ whole genome shotgun (WGS) entry which is preliminary data.</text>
</comment>
<feature type="compositionally biased region" description="Polar residues" evidence="1">
    <location>
        <begin position="240"/>
        <end position="262"/>
    </location>
</feature>
<evidence type="ECO:0000313" key="3">
    <source>
        <dbReference type="EMBL" id="CAJ1938062.1"/>
    </source>
</evidence>
<evidence type="ECO:0000259" key="2">
    <source>
        <dbReference type="Pfam" id="PF20411"/>
    </source>
</evidence>
<keyword evidence="4" id="KW-1185">Reference proteome</keyword>
<dbReference type="AlphaFoldDB" id="A0AAD2CN33"/>
<feature type="compositionally biased region" description="Low complexity" evidence="1">
    <location>
        <begin position="202"/>
        <end position="224"/>
    </location>
</feature>
<feature type="region of interest" description="Disordered" evidence="1">
    <location>
        <begin position="163"/>
        <end position="310"/>
    </location>
</feature>
<accession>A0AAD2CN33</accession>
<gene>
    <name evidence="3" type="ORF">CYCCA115_LOCUS5955</name>
</gene>
<evidence type="ECO:0000256" key="1">
    <source>
        <dbReference type="SAM" id="MobiDB-lite"/>
    </source>
</evidence>
<dbReference type="Gene3D" id="2.30.30.140">
    <property type="match status" value="2"/>
</dbReference>
<dbReference type="Proteomes" id="UP001295423">
    <property type="component" value="Unassembled WGS sequence"/>
</dbReference>
<dbReference type="Pfam" id="PF20411">
    <property type="entry name" value="DUF6697"/>
    <property type="match status" value="1"/>
</dbReference>
<proteinExistence type="predicted"/>
<feature type="compositionally biased region" description="Basic residues" evidence="1">
    <location>
        <begin position="225"/>
        <end position="234"/>
    </location>
</feature>
<protein>
    <recommendedName>
        <fullName evidence="2">DUF6697 domain-containing protein</fullName>
    </recommendedName>
</protein>
<dbReference type="EMBL" id="CAKOGP040000668">
    <property type="protein sequence ID" value="CAJ1938062.1"/>
    <property type="molecule type" value="Genomic_DNA"/>
</dbReference>
<name>A0AAD2CN33_9STRA</name>
<dbReference type="InterPro" id="IPR046520">
    <property type="entry name" value="DUF6697"/>
</dbReference>
<sequence>MATNERAPKRTKVVTDNIELEQPEIGDRVYARYSGNGEWYWGVATNKFYQHNDLYYSIQYDDGDFDPEHKAANGIATENQAQLNNNNNNKRTNANIEQLQPEIGDRVYARFRNEEWYWGEVMDKFHKNDDHLYYSILYDDGDYVEEHNAEDGIATEEQYHWQEGERDRRQQVENTTTTTASSPTTSRTTSSRNRVIAVTPETAQSDTPTPDQPPSSSATTAARIQARRRRRQRRVVTPENAPSSSSDISGEASNSNTGNSERPTPDPAPSSSSRVAEVRREVLTTMGNDSRIKAEGGATTLSPEERDKRKKCMDQWIQANTDPRTGKGRYVFRRGCDKGCLTKILGGTGTEPWPISVNPPDYHGAPNPFIAKQEFYVAGNETWNFFSPRFPGDTGLVNTLAFSKRDRKHSTQKEFHMFVQCATTPHKRHWHGKDAKTGRLYIGVYRKVVDEDGDDDVETIVHMDDPDLDVTCRLAIARDNLRYYRKDYGADYTTTNQSFRLAKERAKQEAGEDDWMKYSKSKQDVLAMYQVLLLEGFTMTTVPIEFVRYDEKLYQALVDVGAVIDRKGQTGQVALTPEGLHHWY</sequence>
<feature type="domain" description="DUF6697" evidence="2">
    <location>
        <begin position="343"/>
        <end position="559"/>
    </location>
</feature>
<evidence type="ECO:0000313" key="4">
    <source>
        <dbReference type="Proteomes" id="UP001295423"/>
    </source>
</evidence>
<organism evidence="3 4">
    <name type="scientific">Cylindrotheca closterium</name>
    <dbReference type="NCBI Taxonomy" id="2856"/>
    <lineage>
        <taxon>Eukaryota</taxon>
        <taxon>Sar</taxon>
        <taxon>Stramenopiles</taxon>
        <taxon>Ochrophyta</taxon>
        <taxon>Bacillariophyta</taxon>
        <taxon>Bacillariophyceae</taxon>
        <taxon>Bacillariophycidae</taxon>
        <taxon>Bacillariales</taxon>
        <taxon>Bacillariaceae</taxon>
        <taxon>Cylindrotheca</taxon>
    </lineage>
</organism>
<reference evidence="3" key="1">
    <citation type="submission" date="2023-08" db="EMBL/GenBank/DDBJ databases">
        <authorList>
            <person name="Audoor S."/>
            <person name="Bilcke G."/>
        </authorList>
    </citation>
    <scope>NUCLEOTIDE SEQUENCE</scope>
</reference>
<feature type="compositionally biased region" description="Low complexity" evidence="1">
    <location>
        <begin position="175"/>
        <end position="191"/>
    </location>
</feature>